<comment type="caution">
    <text evidence="1">The sequence shown here is derived from an EMBL/GenBank/DDBJ whole genome shotgun (WGS) entry which is preliminary data.</text>
</comment>
<gene>
    <name evidence="1" type="ORF">GMORB2_1664</name>
</gene>
<organism evidence="1 2">
    <name type="scientific">Geosmithia morbida</name>
    <dbReference type="NCBI Taxonomy" id="1094350"/>
    <lineage>
        <taxon>Eukaryota</taxon>
        <taxon>Fungi</taxon>
        <taxon>Dikarya</taxon>
        <taxon>Ascomycota</taxon>
        <taxon>Pezizomycotina</taxon>
        <taxon>Sordariomycetes</taxon>
        <taxon>Hypocreomycetidae</taxon>
        <taxon>Hypocreales</taxon>
        <taxon>Bionectriaceae</taxon>
        <taxon>Geosmithia</taxon>
    </lineage>
</organism>
<dbReference type="EMBL" id="JAANYQ010000011">
    <property type="protein sequence ID" value="KAF4121824.1"/>
    <property type="molecule type" value="Genomic_DNA"/>
</dbReference>
<dbReference type="RefSeq" id="XP_035320476.1">
    <property type="nucleotide sequence ID" value="XM_035463645.1"/>
</dbReference>
<dbReference type="Proteomes" id="UP000749293">
    <property type="component" value="Unassembled WGS sequence"/>
</dbReference>
<proteinExistence type="predicted"/>
<protein>
    <submittedName>
        <fullName evidence="1">Uncharacterized protein</fullName>
    </submittedName>
</protein>
<dbReference type="GeneID" id="55967894"/>
<evidence type="ECO:0000313" key="1">
    <source>
        <dbReference type="EMBL" id="KAF4121824.1"/>
    </source>
</evidence>
<reference evidence="1" key="1">
    <citation type="submission" date="2020-03" db="EMBL/GenBank/DDBJ databases">
        <title>Site-based positive gene gene selection in Geosmithia morbida across the United States reveals a broad range of putative effectors and factors for local host and environmental adapation.</title>
        <authorList>
            <person name="Onufrak A."/>
            <person name="Murdoch R.W."/>
            <person name="Gazis R."/>
            <person name="Huff M."/>
            <person name="Staton M."/>
            <person name="Klingeman W."/>
            <person name="Hadziabdic D."/>
        </authorList>
    </citation>
    <scope>NUCLEOTIDE SEQUENCE</scope>
    <source>
        <strain evidence="1">1262</strain>
    </source>
</reference>
<accession>A0A9P4YU49</accession>
<dbReference type="AlphaFoldDB" id="A0A9P4YU49"/>
<evidence type="ECO:0000313" key="2">
    <source>
        <dbReference type="Proteomes" id="UP000749293"/>
    </source>
</evidence>
<sequence>MLGRVLLLAASKGYIWLSLTMGLRAEGNHLPPLLVLNDLTPRS</sequence>
<keyword evidence="2" id="KW-1185">Reference proteome</keyword>
<name>A0A9P4YU49_9HYPO</name>